<sequence>MEAEFVAASQVTAEMLGIAELLKEIGVKAKGVYDLKVDNQAAIKQIKGEDTSGRAKHIDIRYKFVKDLARKEVLDVAYCESKEMRADILTKALPAQRLEELRGLVMLQE</sequence>
<dbReference type="EMBL" id="QXFY01002207">
    <property type="protein sequence ID" value="KAE9301201.1"/>
    <property type="molecule type" value="Genomic_DNA"/>
</dbReference>
<gene>
    <name evidence="3" type="ORF">PF006_g11408</name>
    <name evidence="4" type="ORF">PF008_g22825</name>
    <name evidence="1" type="ORF">PF009_g14200</name>
    <name evidence="2" type="ORF">PF010_g11391</name>
</gene>
<dbReference type="EMBL" id="QXFX01000602">
    <property type="protein sequence ID" value="KAE9109856.1"/>
    <property type="molecule type" value="Genomic_DNA"/>
</dbReference>
<evidence type="ECO:0000313" key="7">
    <source>
        <dbReference type="Proteomes" id="UP000486351"/>
    </source>
</evidence>
<accession>A0A6A3U1W5</accession>
<reference evidence="5 6" key="1">
    <citation type="submission" date="2018-08" db="EMBL/GenBank/DDBJ databases">
        <title>Genomic investigation of the strawberry pathogen Phytophthora fragariae indicates pathogenicity is determined by transcriptional variation in three key races.</title>
        <authorList>
            <person name="Adams T.M."/>
            <person name="Armitage A.D."/>
            <person name="Sobczyk M.K."/>
            <person name="Bates H.J."/>
            <person name="Dunwell J.M."/>
            <person name="Nellist C.F."/>
            <person name="Harrison R.J."/>
        </authorList>
    </citation>
    <scope>NUCLEOTIDE SEQUENCE [LARGE SCALE GENOMIC DNA]</scope>
    <source>
        <strain evidence="3 6">NOV-5</strain>
        <strain evidence="4 7">NOV-77</strain>
        <strain evidence="1 5">NOV-9</strain>
        <strain evidence="2 8">ONT-3</strain>
    </source>
</reference>
<proteinExistence type="predicted"/>
<evidence type="ECO:0000313" key="6">
    <source>
        <dbReference type="Proteomes" id="UP000440732"/>
    </source>
</evidence>
<evidence type="ECO:0008006" key="9">
    <source>
        <dbReference type="Google" id="ProtNLM"/>
    </source>
</evidence>
<dbReference type="Proteomes" id="UP000440732">
    <property type="component" value="Unassembled WGS sequence"/>
</dbReference>
<organism evidence="3 6">
    <name type="scientific">Phytophthora fragariae</name>
    <dbReference type="NCBI Taxonomy" id="53985"/>
    <lineage>
        <taxon>Eukaryota</taxon>
        <taxon>Sar</taxon>
        <taxon>Stramenopiles</taxon>
        <taxon>Oomycota</taxon>
        <taxon>Peronosporomycetes</taxon>
        <taxon>Peronosporales</taxon>
        <taxon>Peronosporaceae</taxon>
        <taxon>Phytophthora</taxon>
    </lineage>
</organism>
<evidence type="ECO:0000313" key="8">
    <source>
        <dbReference type="Proteomes" id="UP000488956"/>
    </source>
</evidence>
<comment type="caution">
    <text evidence="3">The sequence shown here is derived from an EMBL/GenBank/DDBJ whole genome shotgun (WGS) entry which is preliminary data.</text>
</comment>
<dbReference type="AlphaFoldDB" id="A0A6A3U1W5"/>
<evidence type="ECO:0000313" key="5">
    <source>
        <dbReference type="Proteomes" id="UP000429523"/>
    </source>
</evidence>
<dbReference type="Proteomes" id="UP000486351">
    <property type="component" value="Unassembled WGS sequence"/>
</dbReference>
<dbReference type="Proteomes" id="UP000488956">
    <property type="component" value="Unassembled WGS sequence"/>
</dbReference>
<evidence type="ECO:0000313" key="4">
    <source>
        <dbReference type="EMBL" id="KAE9301201.1"/>
    </source>
</evidence>
<dbReference type="CDD" id="cd09272">
    <property type="entry name" value="RNase_HI_RT_Ty1"/>
    <property type="match status" value="1"/>
</dbReference>
<evidence type="ECO:0000313" key="2">
    <source>
        <dbReference type="EMBL" id="KAE9109856.1"/>
    </source>
</evidence>
<evidence type="ECO:0000313" key="3">
    <source>
        <dbReference type="EMBL" id="KAE9143586.1"/>
    </source>
</evidence>
<protein>
    <recommendedName>
        <fullName evidence="9">Reverse transcriptase Ty1/copia-type domain-containing protein</fullName>
    </recommendedName>
</protein>
<dbReference type="Proteomes" id="UP000429523">
    <property type="component" value="Unassembled WGS sequence"/>
</dbReference>
<evidence type="ECO:0000313" key="1">
    <source>
        <dbReference type="EMBL" id="KAE8935862.1"/>
    </source>
</evidence>
<dbReference type="EMBL" id="QXGF01000766">
    <property type="protein sequence ID" value="KAE8935862.1"/>
    <property type="molecule type" value="Genomic_DNA"/>
</dbReference>
<name>A0A6A3U1W5_9STRA</name>
<dbReference type="EMBL" id="QXGA01000607">
    <property type="protein sequence ID" value="KAE9143586.1"/>
    <property type="molecule type" value="Genomic_DNA"/>
</dbReference>